<dbReference type="RefSeq" id="WP_310293215.1">
    <property type="nucleotide sequence ID" value="NZ_BAAAWO010000001.1"/>
</dbReference>
<comment type="caution">
    <text evidence="1">The sequence shown here is derived from an EMBL/GenBank/DDBJ whole genome shotgun (WGS) entry which is preliminary data.</text>
</comment>
<gene>
    <name evidence="1" type="ORF">J2S64_004061</name>
</gene>
<reference evidence="1 2" key="1">
    <citation type="submission" date="2023-07" db="EMBL/GenBank/DDBJ databases">
        <title>Sequencing the genomes of 1000 actinobacteria strains.</title>
        <authorList>
            <person name="Klenk H.-P."/>
        </authorList>
    </citation>
    <scope>NUCLEOTIDE SEQUENCE [LARGE SCALE GENOMIC DNA]</scope>
    <source>
        <strain evidence="1 2">DSM 20167</strain>
    </source>
</reference>
<evidence type="ECO:0000313" key="2">
    <source>
        <dbReference type="Proteomes" id="UP001183817"/>
    </source>
</evidence>
<sequence>MPQTFFYTRFGIGVADPQWWQYRLRLFQSVTFPSIERHLSPTTEWVIAVDASMDRAYRDWLAQIIESTSKSRHIRVEPVTVLSEAPYRLHLVARAHREVRIVRIDDDDAVASNYFDLIPASPGLHTLPLGYEAAIAERVMRVTRRPFLSLNTVFHGDSALTEDFSRMGHHRMKEWADIQGLPVTEVNTPHKAYIYSRHKQSDSTFGAVRSSINKDPKKETLTRYARDHFGFDELLFEQWRQHAAAAPATGGEKTWSRSHELNNEASAHVRALRNISSQIRDSTGNLFC</sequence>
<evidence type="ECO:0008006" key="3">
    <source>
        <dbReference type="Google" id="ProtNLM"/>
    </source>
</evidence>
<protein>
    <recommendedName>
        <fullName evidence="3">Rhamnosyl transferase</fullName>
    </recommendedName>
</protein>
<dbReference type="Proteomes" id="UP001183817">
    <property type="component" value="Unassembled WGS sequence"/>
</dbReference>
<organism evidence="1 2">
    <name type="scientific">Paeniglutamicibacter sulfureus</name>
    <dbReference type="NCBI Taxonomy" id="43666"/>
    <lineage>
        <taxon>Bacteria</taxon>
        <taxon>Bacillati</taxon>
        <taxon>Actinomycetota</taxon>
        <taxon>Actinomycetes</taxon>
        <taxon>Micrococcales</taxon>
        <taxon>Micrococcaceae</taxon>
        <taxon>Paeniglutamicibacter</taxon>
    </lineage>
</organism>
<dbReference type="InterPro" id="IPR021466">
    <property type="entry name" value="Put_rhamnosyl_transferase"/>
</dbReference>
<keyword evidence="2" id="KW-1185">Reference proteome</keyword>
<dbReference type="Pfam" id="PF11316">
    <property type="entry name" value="Rhamno_transf"/>
    <property type="match status" value="1"/>
</dbReference>
<proteinExistence type="predicted"/>
<accession>A0ABU2BNY6</accession>
<evidence type="ECO:0000313" key="1">
    <source>
        <dbReference type="EMBL" id="MDR7360370.1"/>
    </source>
</evidence>
<dbReference type="EMBL" id="JAVDYI010000001">
    <property type="protein sequence ID" value="MDR7360370.1"/>
    <property type="molecule type" value="Genomic_DNA"/>
</dbReference>
<name>A0ABU2BNY6_9MICC</name>